<dbReference type="AlphaFoldDB" id="A0A813M1L3"/>
<evidence type="ECO:0000313" key="2">
    <source>
        <dbReference type="EMBL" id="CAE8738320.1"/>
    </source>
</evidence>
<gene>
    <name evidence="2" type="ORF">PGLA2088_LOCUS49140</name>
</gene>
<dbReference type="EMBL" id="CAJNNW010036926">
    <property type="protein sequence ID" value="CAE8738320.1"/>
    <property type="molecule type" value="Genomic_DNA"/>
</dbReference>
<evidence type="ECO:0000313" key="3">
    <source>
        <dbReference type="Proteomes" id="UP000626109"/>
    </source>
</evidence>
<feature type="non-terminal residue" evidence="2">
    <location>
        <position position="230"/>
    </location>
</feature>
<organism evidence="2 3">
    <name type="scientific">Polarella glacialis</name>
    <name type="common">Dinoflagellate</name>
    <dbReference type="NCBI Taxonomy" id="89957"/>
    <lineage>
        <taxon>Eukaryota</taxon>
        <taxon>Sar</taxon>
        <taxon>Alveolata</taxon>
        <taxon>Dinophyceae</taxon>
        <taxon>Suessiales</taxon>
        <taxon>Suessiaceae</taxon>
        <taxon>Polarella</taxon>
    </lineage>
</organism>
<feature type="compositionally biased region" description="Polar residues" evidence="1">
    <location>
        <begin position="111"/>
        <end position="129"/>
    </location>
</feature>
<comment type="caution">
    <text evidence="2">The sequence shown here is derived from an EMBL/GenBank/DDBJ whole genome shotgun (WGS) entry which is preliminary data.</text>
</comment>
<name>A0A813M1L3_POLGL</name>
<dbReference type="Proteomes" id="UP000626109">
    <property type="component" value="Unassembled WGS sequence"/>
</dbReference>
<feature type="region of interest" description="Disordered" evidence="1">
    <location>
        <begin position="98"/>
        <end position="131"/>
    </location>
</feature>
<protein>
    <submittedName>
        <fullName evidence="2">Uncharacterized protein</fullName>
    </submittedName>
</protein>
<reference evidence="2" key="1">
    <citation type="submission" date="2021-02" db="EMBL/GenBank/DDBJ databases">
        <authorList>
            <person name="Dougan E. K."/>
            <person name="Rhodes N."/>
            <person name="Thang M."/>
            <person name="Chan C."/>
        </authorList>
    </citation>
    <scope>NUCLEOTIDE SEQUENCE</scope>
</reference>
<accession>A0A813M1L3</accession>
<evidence type="ECO:0000256" key="1">
    <source>
        <dbReference type="SAM" id="MobiDB-lite"/>
    </source>
</evidence>
<feature type="compositionally biased region" description="Low complexity" evidence="1">
    <location>
        <begin position="60"/>
        <end position="78"/>
    </location>
</feature>
<feature type="region of interest" description="Disordered" evidence="1">
    <location>
        <begin position="44"/>
        <end position="78"/>
    </location>
</feature>
<proteinExistence type="predicted"/>
<sequence length="230" mass="25468">AFPDRVARAKSAQAMMLIQQSRRPEYPGLKYTYPEAFKLLLNTLDKTPGPCNPAPQQPRPKTTASTAAASVASRSPSAAPSAEELLEMSHEHLLEHLERQSTASVKRFRRTQSQSGIRSQTGSSASLGSERSYCSLKPRATGDLLEELIAKNRNRNQGGRLFNAEKQAARGFEKVGFEGARFLIPVDPTAGRVILDDETRAEINAEKLIVHQLRLRKSRPRGSIGNWFED</sequence>